<dbReference type="Pfam" id="PF16871">
    <property type="entry name" value="DUF5077"/>
    <property type="match status" value="1"/>
</dbReference>
<dbReference type="RefSeq" id="WP_115168955.1">
    <property type="nucleotide sequence ID" value="NZ_UGYW01000001.1"/>
</dbReference>
<dbReference type="InterPro" id="IPR021862">
    <property type="entry name" value="DUF3472"/>
</dbReference>
<gene>
    <name evidence="2" type="ORF">NCTC11388_00510</name>
</gene>
<protein>
    <submittedName>
        <fullName evidence="2">Domain of uncharacterized function (DUF3472)</fullName>
    </submittedName>
</protein>
<sequence>MILKLFRISSLLLLIFLCETLNAREKTFIIPANKAYAVPYTPDEKETGVSVPVGYPEDKGSISNWTNKNRSIVWYLYQTAGTYHLDFDNTTSKGKNLTFNLKMSPCYTPLQISPSQAQIVFKGEGKQTRTSAGSILINQTGYYKYELSPQSEPSNAIVIHNLIFKSTTDNAHVNQTDYQSTPSVHINFSSAAATTKSYNWLYEEVNVPQGADPLHTFYMAIGFYRGYLGMQTNSKTERRVLFSVWDSKDAEHDETTTQHDYVSLVDRSEATTVNSFGGEGTGGQSYVKSANWKTGETVAFLMNVLPQENNSVILSAWYKLASQQQWNYIASWRAPKENRYFNGFHSFLENYGYPNGQLRREADYFNAWGKENESGKWINFNKVRFSNTDGKEGQRVDYEQGVSPRNPKYFYMSSGGYTPTVKTANEIPLATQPPLTDLSAFENRVKEALNNEALHKNSVKGKTLKKK</sequence>
<dbReference type="Pfam" id="PF11958">
    <property type="entry name" value="DUF3472"/>
    <property type="match status" value="1"/>
</dbReference>
<feature type="domain" description="DUF5077" evidence="1">
    <location>
        <begin position="59"/>
        <end position="167"/>
    </location>
</feature>
<reference evidence="2 3" key="1">
    <citation type="submission" date="2018-06" db="EMBL/GenBank/DDBJ databases">
        <authorList>
            <consortium name="Pathogen Informatics"/>
            <person name="Doyle S."/>
        </authorList>
    </citation>
    <scope>NUCLEOTIDE SEQUENCE [LARGE SCALE GENOMIC DNA]</scope>
    <source>
        <strain evidence="2 3">NCTC11388</strain>
    </source>
</reference>
<evidence type="ECO:0000313" key="2">
    <source>
        <dbReference type="EMBL" id="SUI98100.1"/>
    </source>
</evidence>
<dbReference type="InterPro" id="IPR031712">
    <property type="entry name" value="DUF5077"/>
</dbReference>
<proteinExistence type="predicted"/>
<dbReference type="EMBL" id="UGYW01000001">
    <property type="protein sequence ID" value="SUI98100.1"/>
    <property type="molecule type" value="Genomic_DNA"/>
</dbReference>
<dbReference type="AlphaFoldDB" id="A0A380BCU8"/>
<accession>A0A380BCU8</accession>
<evidence type="ECO:0000313" key="3">
    <source>
        <dbReference type="Proteomes" id="UP000254893"/>
    </source>
</evidence>
<organism evidence="2 3">
    <name type="scientific">Sphingobacterium spiritivorum</name>
    <name type="common">Flavobacterium spiritivorum</name>
    <dbReference type="NCBI Taxonomy" id="258"/>
    <lineage>
        <taxon>Bacteria</taxon>
        <taxon>Pseudomonadati</taxon>
        <taxon>Bacteroidota</taxon>
        <taxon>Sphingobacteriia</taxon>
        <taxon>Sphingobacteriales</taxon>
        <taxon>Sphingobacteriaceae</taxon>
        <taxon>Sphingobacterium</taxon>
    </lineage>
</organism>
<name>A0A380BCU8_SPHSI</name>
<evidence type="ECO:0000259" key="1">
    <source>
        <dbReference type="Pfam" id="PF16871"/>
    </source>
</evidence>
<dbReference type="Proteomes" id="UP000254893">
    <property type="component" value="Unassembled WGS sequence"/>
</dbReference>